<evidence type="ECO:0000259" key="1">
    <source>
        <dbReference type="SMART" id="SM00842"/>
    </source>
</evidence>
<dbReference type="EMBL" id="FQWY01000008">
    <property type="protein sequence ID" value="SHG66146.1"/>
    <property type="molecule type" value="Genomic_DNA"/>
</dbReference>
<dbReference type="Gene3D" id="3.30.420.40">
    <property type="match status" value="2"/>
</dbReference>
<feature type="domain" description="SHS2" evidence="1">
    <location>
        <begin position="7"/>
        <end position="174"/>
    </location>
</feature>
<dbReference type="RefSeq" id="WP_073090087.1">
    <property type="nucleotide sequence ID" value="NZ_FQWY01000008.1"/>
</dbReference>
<dbReference type="InterPro" id="IPR043129">
    <property type="entry name" value="ATPase_NBD"/>
</dbReference>
<dbReference type="Gene3D" id="3.30.1490.300">
    <property type="match status" value="1"/>
</dbReference>
<name>A0A1M5LMF5_9FIRM</name>
<dbReference type="OrthoDB" id="5291956at2"/>
<keyword evidence="3" id="KW-1185">Reference proteome</keyword>
<dbReference type="STRING" id="1123382.SAMN02745221_00704"/>
<dbReference type="NCBIfam" id="TIGR01175">
    <property type="entry name" value="pilM"/>
    <property type="match status" value="1"/>
</dbReference>
<protein>
    <submittedName>
        <fullName evidence="2">Type IV pilus assembly protein PilM</fullName>
    </submittedName>
</protein>
<sequence length="330" mass="37126">MFKDRITLGLDIGTERTKIALLQKRGREAEIKLLESLPTPRGFVDSGNILEPVQLGEEIKKVVEKHGLKGRKTAASVSGPQVYTRIFTMPEMKKEELREAALYQASTFLPIPLEEAAVDVYPLRLLEDDEGKKREVFFVAVRKSQVERLQIVCETAGLNLQVVDIEPLALERAAKAPEEIKAFLHIGSNRAQFSVFAREMLVIHRSLSFGCSAFLIAGNPSCPVPETLENIDVRTGEYDYLVSDMMGELLRAVEYYRLQNKEPLMRIYISGGGSRLKGLDEVIEKNTGVKASLVELNQVFRGKELDDEKRKREIKYDFMIALGLALRGVI</sequence>
<gene>
    <name evidence="2" type="ORF">SAMN02745221_00704</name>
</gene>
<dbReference type="InterPro" id="IPR005883">
    <property type="entry name" value="PilM"/>
</dbReference>
<dbReference type="CDD" id="cd24049">
    <property type="entry name" value="ASKHA_NBD_PilM"/>
    <property type="match status" value="1"/>
</dbReference>
<accession>A0A1M5LMF5</accession>
<dbReference type="InterPro" id="IPR050696">
    <property type="entry name" value="FtsA/MreB"/>
</dbReference>
<dbReference type="Pfam" id="PF11104">
    <property type="entry name" value="PilM_2"/>
    <property type="match status" value="2"/>
</dbReference>
<dbReference type="PANTHER" id="PTHR32432:SF3">
    <property type="entry name" value="ETHANOLAMINE UTILIZATION PROTEIN EUTJ"/>
    <property type="match status" value="1"/>
</dbReference>
<evidence type="ECO:0000313" key="3">
    <source>
        <dbReference type="Proteomes" id="UP000242329"/>
    </source>
</evidence>
<dbReference type="Proteomes" id="UP000242329">
    <property type="component" value="Unassembled WGS sequence"/>
</dbReference>
<dbReference type="SMART" id="SM00842">
    <property type="entry name" value="FtsA"/>
    <property type="match status" value="1"/>
</dbReference>
<dbReference type="PANTHER" id="PTHR32432">
    <property type="entry name" value="CELL DIVISION PROTEIN FTSA-RELATED"/>
    <property type="match status" value="1"/>
</dbReference>
<dbReference type="InterPro" id="IPR003494">
    <property type="entry name" value="SHS2_FtsA"/>
</dbReference>
<reference evidence="3" key="1">
    <citation type="submission" date="2016-11" db="EMBL/GenBank/DDBJ databases">
        <authorList>
            <person name="Varghese N."/>
            <person name="Submissions S."/>
        </authorList>
    </citation>
    <scope>NUCLEOTIDE SEQUENCE [LARGE SCALE GENOMIC DNA]</scope>
    <source>
        <strain evidence="3">DSM 11003</strain>
    </source>
</reference>
<proteinExistence type="predicted"/>
<dbReference type="PIRSF" id="PIRSF019169">
    <property type="entry name" value="PilM"/>
    <property type="match status" value="1"/>
</dbReference>
<dbReference type="GO" id="GO:0051301">
    <property type="term" value="P:cell division"/>
    <property type="evidence" value="ECO:0007669"/>
    <property type="project" value="InterPro"/>
</dbReference>
<evidence type="ECO:0000313" key="2">
    <source>
        <dbReference type="EMBL" id="SHG66146.1"/>
    </source>
</evidence>
<dbReference type="SUPFAM" id="SSF53067">
    <property type="entry name" value="Actin-like ATPase domain"/>
    <property type="match status" value="1"/>
</dbReference>
<organism evidence="2 3">
    <name type="scientific">Thermosyntropha lipolytica DSM 11003</name>
    <dbReference type="NCBI Taxonomy" id="1123382"/>
    <lineage>
        <taxon>Bacteria</taxon>
        <taxon>Bacillati</taxon>
        <taxon>Bacillota</taxon>
        <taxon>Clostridia</taxon>
        <taxon>Eubacteriales</taxon>
        <taxon>Syntrophomonadaceae</taxon>
        <taxon>Thermosyntropha</taxon>
    </lineage>
</organism>
<dbReference type="AlphaFoldDB" id="A0A1M5LMF5"/>